<dbReference type="PROSITE" id="PS50943">
    <property type="entry name" value="HTH_CROC1"/>
    <property type="match status" value="1"/>
</dbReference>
<dbReference type="PANTHER" id="PTHR35010:SF2">
    <property type="entry name" value="BLL4672 PROTEIN"/>
    <property type="match status" value="1"/>
</dbReference>
<evidence type="ECO:0000259" key="2">
    <source>
        <dbReference type="PROSITE" id="PS50943"/>
    </source>
</evidence>
<evidence type="ECO:0000256" key="1">
    <source>
        <dbReference type="SAM" id="MobiDB-lite"/>
    </source>
</evidence>
<keyword evidence="4" id="KW-1185">Reference proteome</keyword>
<dbReference type="RefSeq" id="WP_123201693.1">
    <property type="nucleotide sequence ID" value="NZ_RJMB01000012.1"/>
</dbReference>
<dbReference type="GO" id="GO:0003677">
    <property type="term" value="F:DNA binding"/>
    <property type="evidence" value="ECO:0007669"/>
    <property type="project" value="InterPro"/>
</dbReference>
<dbReference type="SMART" id="SM00530">
    <property type="entry name" value="HTH_XRE"/>
    <property type="match status" value="1"/>
</dbReference>
<evidence type="ECO:0000313" key="3">
    <source>
        <dbReference type="EMBL" id="RNL84199.1"/>
    </source>
</evidence>
<dbReference type="Pfam" id="PF17765">
    <property type="entry name" value="MLTR_LBD"/>
    <property type="match status" value="1"/>
</dbReference>
<dbReference type="SUPFAM" id="SSF47413">
    <property type="entry name" value="lambda repressor-like DNA-binding domains"/>
    <property type="match status" value="1"/>
</dbReference>
<dbReference type="Pfam" id="PF13560">
    <property type="entry name" value="HTH_31"/>
    <property type="match status" value="1"/>
</dbReference>
<dbReference type="AlphaFoldDB" id="A0A3N0E8T1"/>
<dbReference type="CDD" id="cd00093">
    <property type="entry name" value="HTH_XRE"/>
    <property type="match status" value="1"/>
</dbReference>
<feature type="domain" description="HTH cro/C1-type" evidence="2">
    <location>
        <begin position="33"/>
        <end position="84"/>
    </location>
</feature>
<dbReference type="InterPro" id="IPR041413">
    <property type="entry name" value="MLTR_LBD"/>
</dbReference>
<dbReference type="InterPro" id="IPR010982">
    <property type="entry name" value="Lambda_DNA-bd_dom_sf"/>
</dbReference>
<accession>A0A3N0E8T1</accession>
<sequence length="294" mass="32962">MVRVETEISLFLKARRAALSPEQVGLPSGGGRRRVRGLRREEVAQLAGVSVDYYTRIEQGRGGAVSAEVLDVLARALRMSEPERGYLHDLASQVVRGSGGASAAGRFCEPPEAPRPTVRPEVRYLVDAMAEVPALVIGHGLDLLVWNRLAERLWPDLAIVPEEDLNLARLLFRYPRAATLHADVETMRREMVAKLRADSGRTPDDPRLCRVVMELRRDSARFRELWEEREVREQPHGVHRMRHPLAGELELYFEKLPLRATPAQTLLTYTAEPGSASEERLRALAATDPAISDR</sequence>
<gene>
    <name evidence="3" type="ORF">EFW17_13310</name>
</gene>
<dbReference type="EMBL" id="RJMB01000012">
    <property type="protein sequence ID" value="RNL84199.1"/>
    <property type="molecule type" value="Genomic_DNA"/>
</dbReference>
<protein>
    <submittedName>
        <fullName evidence="3">XRE family transcriptional regulator</fullName>
    </submittedName>
</protein>
<proteinExistence type="predicted"/>
<dbReference type="Proteomes" id="UP000269198">
    <property type="component" value="Unassembled WGS sequence"/>
</dbReference>
<organism evidence="3 4">
    <name type="scientific">Halostreptopolyspora alba</name>
    <dbReference type="NCBI Taxonomy" id="2487137"/>
    <lineage>
        <taxon>Bacteria</taxon>
        <taxon>Bacillati</taxon>
        <taxon>Actinomycetota</taxon>
        <taxon>Actinomycetes</taxon>
        <taxon>Streptosporangiales</taxon>
        <taxon>Nocardiopsidaceae</taxon>
        <taxon>Halostreptopolyspora</taxon>
    </lineage>
</organism>
<dbReference type="PANTHER" id="PTHR35010">
    <property type="entry name" value="BLL4672 PROTEIN-RELATED"/>
    <property type="match status" value="1"/>
</dbReference>
<dbReference type="Gene3D" id="1.10.260.40">
    <property type="entry name" value="lambda repressor-like DNA-binding domains"/>
    <property type="match status" value="1"/>
</dbReference>
<dbReference type="InterPro" id="IPR001387">
    <property type="entry name" value="Cro/C1-type_HTH"/>
</dbReference>
<feature type="region of interest" description="Disordered" evidence="1">
    <location>
        <begin position="273"/>
        <end position="294"/>
    </location>
</feature>
<comment type="caution">
    <text evidence="3">The sequence shown here is derived from an EMBL/GenBank/DDBJ whole genome shotgun (WGS) entry which is preliminary data.</text>
</comment>
<dbReference type="OrthoDB" id="4336585at2"/>
<reference evidence="3 4" key="1">
    <citation type="submission" date="2018-11" db="EMBL/GenBank/DDBJ databases">
        <title>The genome draft of YIM 96095.</title>
        <authorList>
            <person name="Tang S.-K."/>
            <person name="Chunyu W.-X."/>
            <person name="Feng Y.-Z."/>
        </authorList>
    </citation>
    <scope>NUCLEOTIDE SEQUENCE [LARGE SCALE GENOMIC DNA]</scope>
    <source>
        <strain evidence="3 4">YIM 96095</strain>
    </source>
</reference>
<name>A0A3N0E8T1_9ACTN</name>
<evidence type="ECO:0000313" key="4">
    <source>
        <dbReference type="Proteomes" id="UP000269198"/>
    </source>
</evidence>
<dbReference type="Gene3D" id="3.30.450.180">
    <property type="match status" value="1"/>
</dbReference>